<dbReference type="Pfam" id="PF12796">
    <property type="entry name" value="Ank_2"/>
    <property type="match status" value="1"/>
</dbReference>
<keyword evidence="8" id="KW-0333">Golgi apparatus</keyword>
<dbReference type="STRING" id="37360.A0A0G4IY18"/>
<evidence type="ECO:0000256" key="14">
    <source>
        <dbReference type="PROSITE-ProRule" id="PRU00023"/>
    </source>
</evidence>
<dbReference type="SUPFAM" id="SSF48403">
    <property type="entry name" value="Ankyrin repeat"/>
    <property type="match status" value="1"/>
</dbReference>
<feature type="domain" description="HECT" evidence="17">
    <location>
        <begin position="596"/>
        <end position="926"/>
    </location>
</feature>
<dbReference type="Pfam" id="PF00632">
    <property type="entry name" value="HECT"/>
    <property type="match status" value="1"/>
</dbReference>
<organism evidence="18 20">
    <name type="scientific">Plasmodiophora brassicae</name>
    <name type="common">Clubroot disease agent</name>
    <dbReference type="NCBI Taxonomy" id="37360"/>
    <lineage>
        <taxon>Eukaryota</taxon>
        <taxon>Sar</taxon>
        <taxon>Rhizaria</taxon>
        <taxon>Endomyxa</taxon>
        <taxon>Phytomyxea</taxon>
        <taxon>Plasmodiophorida</taxon>
        <taxon>Plasmodiophoridae</taxon>
        <taxon>Plasmodiophora</taxon>
    </lineage>
</organism>
<evidence type="ECO:0000256" key="12">
    <source>
        <dbReference type="ARBA" id="ARBA00041409"/>
    </source>
</evidence>
<protein>
    <recommendedName>
        <fullName evidence="11">E3 ubiquitin-protein ligase HACE1</fullName>
        <ecNumber evidence="4">2.3.2.26</ecNumber>
    </recommendedName>
    <alternativeName>
        <fullName evidence="13">HECT domain and ankyrin repeat-containing E3 ubiquitin-protein ligase 1</fullName>
    </alternativeName>
    <alternativeName>
        <fullName evidence="12">HECT-type E3 ubiquitin transferase HACE1</fullName>
    </alternativeName>
</protein>
<keyword evidence="19" id="KW-0496">Mitochondrion</keyword>
<feature type="active site" description="Glycyl thioester intermediate" evidence="15">
    <location>
        <position position="893"/>
    </location>
</feature>
<keyword evidence="20" id="KW-1185">Reference proteome</keyword>
<evidence type="ECO:0000256" key="11">
    <source>
        <dbReference type="ARBA" id="ARBA00040370"/>
    </source>
</evidence>
<dbReference type="GO" id="GO:0005783">
    <property type="term" value="C:endoplasmic reticulum"/>
    <property type="evidence" value="ECO:0007669"/>
    <property type="project" value="UniProtKB-SubCell"/>
</dbReference>
<dbReference type="Proteomes" id="UP000039324">
    <property type="component" value="Unassembled WGS sequence"/>
</dbReference>
<dbReference type="AlphaFoldDB" id="A0A0G4IY18"/>
<dbReference type="Proteomes" id="UP000290189">
    <property type="component" value="Unassembled WGS sequence"/>
</dbReference>
<dbReference type="SMART" id="SM00119">
    <property type="entry name" value="HECTc"/>
    <property type="match status" value="1"/>
</dbReference>
<evidence type="ECO:0000256" key="8">
    <source>
        <dbReference type="ARBA" id="ARBA00023034"/>
    </source>
</evidence>
<feature type="compositionally biased region" description="Basic residues" evidence="16">
    <location>
        <begin position="10"/>
        <end position="28"/>
    </location>
</feature>
<evidence type="ECO:0000256" key="10">
    <source>
        <dbReference type="ARBA" id="ARBA00037859"/>
    </source>
</evidence>
<evidence type="ECO:0000256" key="16">
    <source>
        <dbReference type="SAM" id="MobiDB-lite"/>
    </source>
</evidence>
<evidence type="ECO:0000256" key="6">
    <source>
        <dbReference type="ARBA" id="ARBA00022786"/>
    </source>
</evidence>
<keyword evidence="6 15" id="KW-0833">Ubl conjugation pathway</keyword>
<dbReference type="GO" id="GO:0000209">
    <property type="term" value="P:protein polyubiquitination"/>
    <property type="evidence" value="ECO:0007669"/>
    <property type="project" value="TreeGrafter"/>
</dbReference>
<dbReference type="GO" id="GO:0061630">
    <property type="term" value="F:ubiquitin protein ligase activity"/>
    <property type="evidence" value="ECO:0007669"/>
    <property type="project" value="UniProtKB-EC"/>
</dbReference>
<dbReference type="InterPro" id="IPR000569">
    <property type="entry name" value="HECT_dom"/>
</dbReference>
<dbReference type="PROSITE" id="PS50297">
    <property type="entry name" value="ANK_REP_REGION"/>
    <property type="match status" value="1"/>
</dbReference>
<evidence type="ECO:0000256" key="3">
    <source>
        <dbReference type="ARBA" id="ARBA00004906"/>
    </source>
</evidence>
<dbReference type="EC" id="2.3.2.26" evidence="4"/>
<reference evidence="19 21" key="2">
    <citation type="submission" date="2018-03" db="EMBL/GenBank/DDBJ databases">
        <authorList>
            <person name="Fogelqvist J."/>
        </authorList>
    </citation>
    <scope>NUCLEOTIDE SEQUENCE [LARGE SCALE GENOMIC DNA]</scope>
</reference>
<dbReference type="SMART" id="SM00248">
    <property type="entry name" value="ANK"/>
    <property type="match status" value="5"/>
</dbReference>
<geneLocation type="mitochondrion" evidence="19"/>
<dbReference type="PANTHER" id="PTHR11254">
    <property type="entry name" value="HECT DOMAIN UBIQUITIN-PROTEIN LIGASE"/>
    <property type="match status" value="1"/>
</dbReference>
<dbReference type="GO" id="GO:0006511">
    <property type="term" value="P:ubiquitin-dependent protein catabolic process"/>
    <property type="evidence" value="ECO:0007669"/>
    <property type="project" value="TreeGrafter"/>
</dbReference>
<evidence type="ECO:0000313" key="20">
    <source>
        <dbReference type="Proteomes" id="UP000039324"/>
    </source>
</evidence>
<evidence type="ECO:0000259" key="17">
    <source>
        <dbReference type="PROSITE" id="PS50237"/>
    </source>
</evidence>
<dbReference type="PROSITE" id="PS50088">
    <property type="entry name" value="ANK_REPEAT"/>
    <property type="match status" value="3"/>
</dbReference>
<evidence type="ECO:0000256" key="15">
    <source>
        <dbReference type="PROSITE-ProRule" id="PRU00104"/>
    </source>
</evidence>
<dbReference type="InterPro" id="IPR002110">
    <property type="entry name" value="Ankyrin_rpt"/>
</dbReference>
<feature type="region of interest" description="Disordered" evidence="16">
    <location>
        <begin position="1"/>
        <end position="33"/>
    </location>
</feature>
<gene>
    <name evidence="18" type="ORF">PBRA_007705</name>
    <name evidence="19" type="ORF">PLBR_LOCUS6817</name>
</gene>
<evidence type="ECO:0000256" key="7">
    <source>
        <dbReference type="ARBA" id="ARBA00022824"/>
    </source>
</evidence>
<dbReference type="InterPro" id="IPR035983">
    <property type="entry name" value="Hect_E3_ubiquitin_ligase"/>
</dbReference>
<name>A0A0G4IY18_PLABS</name>
<sequence length="926" mass="102293">MSEVSGRGGGRGRGRQRSRRGRHKHGGHHAPSVSTAEVVIEITPIVVAARSNDVEAVSSLLQPGQFQAGTRSPRSSSMALDDVERVHPLVAAAAAGSLDVVRYLLDHGVFIDGVGSVGITALTSAAVHGQTAAAALLLERGASVSLACARGMTPLHAAAQYRRGEIIDLFLAQPACDVNALDSDDQTPLHKAAMAGAPPEIVSCLLKHGTAVTHDKRGFSPLYFANSVYEEHLKSHSGKKGGKGKPPVVPASVAPLFENVVILATATSFLYETFRTVSDRAAREAIVRRIGIDRIISVLCLRTEALEDTEGFNEIIMTLCRTLKADQKSLAGARSEHLRLVFTSMVTEASMNSLQSMASLLIQPFMVETLSTELTEQLAEALKVACRMCTFGHQPFVDYSVDFLYVMFPAWLRLMLALAGRGVHTDLLNSIGAQFDLFWDMLDQCLIDIDFNVQESERFAVLIFAYFHHAQVFPLDDDVIARLTPVSGPLHVIPKLTWFLTQRPVAERFVNFYQRRQEPIRHVSEDCDDVFFKYFGHSLRVGGLQGKAAYIQSVALRAQIDVKPVSLNRFLMAGSQDEVGDAYEHFVQQMMALPAKAFNISLQVEFLNEPGVGEGPLRELLQIVSKRIFSAEPNAPSRNMFVLTPSGSYFHIAGPSDAADRDSLGLHLELAGRMAGLSVTTTFPLGVRLSRPLLLRMLGLRADSLAGFDDEFQARLEWLKANPIDPLQLDMRWTYTVDGRDIPLCPDGENLLVTDANKSKFIATLIEHRLWGDGEHKELTSRFIKGFQDVLPKQCHSVLSPEELDALLQGPAQLDIEWMKRDLVAYNYGYSSDDDVVKWFWEYVCQLDKEKQARLLQFWSGSSVPPIPGALVDRWTISPHLRPISSLPTSATCTRQLNIPRYASFDQLKARFDAVIEYGYIGYSST</sequence>
<evidence type="ECO:0000313" key="18">
    <source>
        <dbReference type="EMBL" id="CEO99971.1"/>
    </source>
</evidence>
<dbReference type="OrthoDB" id="8068875at2759"/>
<comment type="subcellular location">
    <subcellularLocation>
        <location evidence="2">Endoplasmic reticulum</location>
    </subcellularLocation>
    <subcellularLocation>
        <location evidence="10">Golgi apparatus</location>
        <location evidence="10">Golgi stack membrane</location>
    </subcellularLocation>
</comment>
<evidence type="ECO:0000256" key="9">
    <source>
        <dbReference type="ARBA" id="ARBA00023306"/>
    </source>
</evidence>
<dbReference type="PANTHER" id="PTHR11254:SF67">
    <property type="entry name" value="E3 UBIQUITIN-PROTEIN LIGASE HUWE1"/>
    <property type="match status" value="1"/>
</dbReference>
<feature type="repeat" description="ANK" evidence="14">
    <location>
        <begin position="150"/>
        <end position="183"/>
    </location>
</feature>
<proteinExistence type="predicted"/>
<evidence type="ECO:0000256" key="5">
    <source>
        <dbReference type="ARBA" id="ARBA00022679"/>
    </source>
</evidence>
<dbReference type="Gene3D" id="1.25.40.20">
    <property type="entry name" value="Ankyrin repeat-containing domain"/>
    <property type="match status" value="1"/>
</dbReference>
<dbReference type="SUPFAM" id="SSF56204">
    <property type="entry name" value="Hect, E3 ligase catalytic domain"/>
    <property type="match status" value="1"/>
</dbReference>
<dbReference type="PROSITE" id="PS50237">
    <property type="entry name" value="HECT"/>
    <property type="match status" value="1"/>
</dbReference>
<accession>A0A0G4IY18</accession>
<dbReference type="GO" id="GO:0032580">
    <property type="term" value="C:Golgi cisterna membrane"/>
    <property type="evidence" value="ECO:0007669"/>
    <property type="project" value="UniProtKB-SubCell"/>
</dbReference>
<feature type="repeat" description="ANK" evidence="14">
    <location>
        <begin position="184"/>
        <end position="217"/>
    </location>
</feature>
<dbReference type="Gene3D" id="3.90.1750.10">
    <property type="entry name" value="Hect, E3 ligase catalytic domains"/>
    <property type="match status" value="1"/>
</dbReference>
<comment type="catalytic activity">
    <reaction evidence="1">
        <text>S-ubiquitinyl-[E2 ubiquitin-conjugating enzyme]-L-cysteine + [acceptor protein]-L-lysine = [E2 ubiquitin-conjugating enzyme]-L-cysteine + N(6)-ubiquitinyl-[acceptor protein]-L-lysine.</text>
        <dbReference type="EC" id="2.3.2.26"/>
    </reaction>
</comment>
<evidence type="ECO:0000256" key="2">
    <source>
        <dbReference type="ARBA" id="ARBA00004240"/>
    </source>
</evidence>
<dbReference type="InterPro" id="IPR036770">
    <property type="entry name" value="Ankyrin_rpt-contain_sf"/>
</dbReference>
<evidence type="ECO:0000313" key="19">
    <source>
        <dbReference type="EMBL" id="SPQ99602.1"/>
    </source>
</evidence>
<evidence type="ECO:0000313" key="21">
    <source>
        <dbReference type="Proteomes" id="UP000290189"/>
    </source>
</evidence>
<evidence type="ECO:0000256" key="13">
    <source>
        <dbReference type="ARBA" id="ARBA00042378"/>
    </source>
</evidence>
<comment type="pathway">
    <text evidence="3">Protein modification; protein ubiquitination.</text>
</comment>
<dbReference type="EMBL" id="OVEO01000012">
    <property type="protein sequence ID" value="SPQ99602.1"/>
    <property type="molecule type" value="Genomic_DNA"/>
</dbReference>
<keyword evidence="5" id="KW-0808">Transferase</keyword>
<reference evidence="18 20" key="1">
    <citation type="submission" date="2015-02" db="EMBL/GenBank/DDBJ databases">
        <authorList>
            <person name="Chooi Y.-H."/>
        </authorList>
    </citation>
    <scope>NUCLEOTIDE SEQUENCE [LARGE SCALE GENOMIC DNA]</scope>
    <source>
        <strain evidence="18">E3</strain>
    </source>
</reference>
<dbReference type="Pfam" id="PF13637">
    <property type="entry name" value="Ank_4"/>
    <property type="match status" value="1"/>
</dbReference>
<dbReference type="Gene3D" id="3.30.2160.10">
    <property type="entry name" value="Hect, E3 ligase catalytic domain"/>
    <property type="match status" value="1"/>
</dbReference>
<keyword evidence="9" id="KW-0131">Cell cycle</keyword>
<dbReference type="Gene3D" id="3.30.2410.10">
    <property type="entry name" value="Hect, E3 ligase catalytic domain"/>
    <property type="match status" value="1"/>
</dbReference>
<keyword evidence="14" id="KW-0040">ANK repeat</keyword>
<evidence type="ECO:0000256" key="4">
    <source>
        <dbReference type="ARBA" id="ARBA00012485"/>
    </source>
</evidence>
<dbReference type="InterPro" id="IPR050409">
    <property type="entry name" value="E3_ubiq-protein_ligase"/>
</dbReference>
<evidence type="ECO:0000256" key="1">
    <source>
        <dbReference type="ARBA" id="ARBA00000885"/>
    </source>
</evidence>
<keyword evidence="7" id="KW-0256">Endoplasmic reticulum</keyword>
<feature type="repeat" description="ANK" evidence="14">
    <location>
        <begin position="117"/>
        <end position="149"/>
    </location>
</feature>
<dbReference type="EMBL" id="CDSF01000095">
    <property type="protein sequence ID" value="CEO99971.1"/>
    <property type="molecule type" value="Genomic_DNA"/>
</dbReference>